<evidence type="ECO:0008006" key="3">
    <source>
        <dbReference type="Google" id="ProtNLM"/>
    </source>
</evidence>
<dbReference type="AlphaFoldDB" id="A0AAW6GJM6"/>
<organism evidence="1 2">
    <name type="scientific">Bacteroides uniformis</name>
    <dbReference type="NCBI Taxonomy" id="820"/>
    <lineage>
        <taxon>Bacteria</taxon>
        <taxon>Pseudomonadati</taxon>
        <taxon>Bacteroidota</taxon>
        <taxon>Bacteroidia</taxon>
        <taxon>Bacteroidales</taxon>
        <taxon>Bacteroidaceae</taxon>
        <taxon>Bacteroides</taxon>
    </lineage>
</organism>
<gene>
    <name evidence="1" type="ORF">POZ22_19250</name>
</gene>
<evidence type="ECO:0000313" key="2">
    <source>
        <dbReference type="Proteomes" id="UP001214113"/>
    </source>
</evidence>
<dbReference type="SUPFAM" id="SSF48452">
    <property type="entry name" value="TPR-like"/>
    <property type="match status" value="1"/>
</dbReference>
<name>A0AAW6GJM6_BACUN</name>
<sequence>MTYLETAVSLAMPSDSVMSRLYVGLADCYKMAFQYTDQANTLLTQYEKYDRQKHKLLYDAAFIYYYYLKDVSKAERYLTAYLKTRPKNSKDKVQEVDADGVPIIGEDNRYNAAENWLKDIREKRKKEDFFKGKVDTASVTPIK</sequence>
<reference evidence="1" key="1">
    <citation type="submission" date="2022-10" db="EMBL/GenBank/DDBJ databases">
        <title>Human gut microbiome strain richness.</title>
        <authorList>
            <person name="Chen-Liaw A."/>
        </authorList>
    </citation>
    <scope>NUCLEOTIDE SEQUENCE</scope>
    <source>
        <strain evidence="1">BSD2780061687st1_G10_BSD2780061687b_171204</strain>
    </source>
</reference>
<evidence type="ECO:0000313" key="1">
    <source>
        <dbReference type="EMBL" id="MDC1856897.1"/>
    </source>
</evidence>
<dbReference type="InterPro" id="IPR011990">
    <property type="entry name" value="TPR-like_helical_dom_sf"/>
</dbReference>
<dbReference type="EMBL" id="JAQNSB010000039">
    <property type="protein sequence ID" value="MDC1856897.1"/>
    <property type="molecule type" value="Genomic_DNA"/>
</dbReference>
<accession>A0AAW6GJM6</accession>
<dbReference type="Proteomes" id="UP001214113">
    <property type="component" value="Unassembled WGS sequence"/>
</dbReference>
<comment type="caution">
    <text evidence="1">The sequence shown here is derived from an EMBL/GenBank/DDBJ whole genome shotgun (WGS) entry which is preliminary data.</text>
</comment>
<proteinExistence type="predicted"/>
<protein>
    <recommendedName>
        <fullName evidence="3">Tetratricopeptide repeat protein</fullName>
    </recommendedName>
</protein>
<dbReference type="Gene3D" id="1.25.40.10">
    <property type="entry name" value="Tetratricopeptide repeat domain"/>
    <property type="match status" value="1"/>
</dbReference>